<keyword evidence="3" id="KW-1185">Reference proteome</keyword>
<reference evidence="3" key="1">
    <citation type="submission" date="2016-10" db="EMBL/GenBank/DDBJ databases">
        <authorList>
            <person name="Jeantristanb JTB J.-T."/>
            <person name="Ricardo R."/>
        </authorList>
    </citation>
    <scope>NUCLEOTIDE SEQUENCE [LARGE SCALE GENOMIC DNA]</scope>
</reference>
<accession>A0A2X0KYM5</accession>
<dbReference type="AlphaFoldDB" id="A0A2X0KYM5"/>
<evidence type="ECO:0000256" key="1">
    <source>
        <dbReference type="SAM" id="MobiDB-lite"/>
    </source>
</evidence>
<evidence type="ECO:0000313" key="3">
    <source>
        <dbReference type="Proteomes" id="UP000249723"/>
    </source>
</evidence>
<sequence>MFCTVFPSLRIHHCHDYGSPQSLLSAGRLCPRPSGDSSLDLLSDMQTAARSIDADDVSGAGKPGSRSHLTRTKF</sequence>
<name>A0A2X0KYM5_9BASI</name>
<dbReference type="Proteomes" id="UP000249723">
    <property type="component" value="Unassembled WGS sequence"/>
</dbReference>
<proteinExistence type="predicted"/>
<dbReference type="EMBL" id="FMWP01000012">
    <property type="protein sequence ID" value="SCZ88263.1"/>
    <property type="molecule type" value="Genomic_DNA"/>
</dbReference>
<organism evidence="2 3">
    <name type="scientific">Microbotryum saponariae</name>
    <dbReference type="NCBI Taxonomy" id="289078"/>
    <lineage>
        <taxon>Eukaryota</taxon>
        <taxon>Fungi</taxon>
        <taxon>Dikarya</taxon>
        <taxon>Basidiomycota</taxon>
        <taxon>Pucciniomycotina</taxon>
        <taxon>Microbotryomycetes</taxon>
        <taxon>Microbotryales</taxon>
        <taxon>Microbotryaceae</taxon>
        <taxon>Microbotryum</taxon>
    </lineage>
</organism>
<gene>
    <name evidence="2" type="ORF">BZ3500_MVSOF-1268-A1-R1_CHR2-1G04295</name>
</gene>
<evidence type="ECO:0000313" key="2">
    <source>
        <dbReference type="EMBL" id="SCZ88263.1"/>
    </source>
</evidence>
<protein>
    <submittedName>
        <fullName evidence="2">BZ3500_MvSof-1268-A1-R1_Chr2-1g04295 protein</fullName>
    </submittedName>
</protein>
<feature type="region of interest" description="Disordered" evidence="1">
    <location>
        <begin position="52"/>
        <end position="74"/>
    </location>
</feature>